<dbReference type="Proteomes" id="UP000515743">
    <property type="component" value="Chromosome"/>
</dbReference>
<dbReference type="KEGG" id="cik:H0194_08805"/>
<dbReference type="PANTHER" id="PTHR31270">
    <property type="entry name" value="GLUTAMINYL-PEPTIDE CYCLOTRANSFERASE"/>
    <property type="match status" value="1"/>
</dbReference>
<dbReference type="PANTHER" id="PTHR31270:SF1">
    <property type="entry name" value="GLUTAMINYL-PEPTIDE CYCLOTRANSFERASE"/>
    <property type="match status" value="1"/>
</dbReference>
<proteinExistence type="predicted"/>
<evidence type="ECO:0000313" key="2">
    <source>
        <dbReference type="EMBL" id="QNE89150.1"/>
    </source>
</evidence>
<dbReference type="AlphaFoldDB" id="A0A7G7CNI4"/>
<protein>
    <submittedName>
        <fullName evidence="2">Glutaminyl-peptide cyclotransferase</fullName>
    </submittedName>
</protein>
<keyword evidence="3" id="KW-1185">Reference proteome</keyword>
<feature type="region of interest" description="Disordered" evidence="1">
    <location>
        <begin position="47"/>
        <end position="71"/>
    </location>
</feature>
<dbReference type="Pfam" id="PF05096">
    <property type="entry name" value="Glu_cyclase_2"/>
    <property type="match status" value="1"/>
</dbReference>
<dbReference type="SUPFAM" id="SSF50969">
    <property type="entry name" value="YVTN repeat-like/Quinoprotein amine dehydrogenase"/>
    <property type="match status" value="1"/>
</dbReference>
<organism evidence="2 3">
    <name type="scientific">Corynebacterium incognita</name>
    <dbReference type="NCBI Taxonomy" id="2754725"/>
    <lineage>
        <taxon>Bacteria</taxon>
        <taxon>Bacillati</taxon>
        <taxon>Actinomycetota</taxon>
        <taxon>Actinomycetes</taxon>
        <taxon>Mycobacteriales</taxon>
        <taxon>Corynebacteriaceae</taxon>
        <taxon>Corynebacterium</taxon>
    </lineage>
</organism>
<evidence type="ECO:0000313" key="3">
    <source>
        <dbReference type="Proteomes" id="UP000515743"/>
    </source>
</evidence>
<sequence length="308" mass="33426">MLNDVSDLSPSRARTGVLLAPVAGALLLSGCSAQPISQSSPVIESKLAPHTTSTDNSARPVPDNDESSSVDKLTAEVVATHPFSEDSFTQGLEVTPDGELLVGTGQTGESRIYRAKVRNHEVEASAELEDTQFGEGITQAGDHVWQLTWKDGVAIKRDPKTLQETGRAPYDGEGWGLCAFEDTMFMSDGSAQLQRLNPESFDDKASPVEVTLDGSPVDKINELECVTDRQGERHVFANVWFSTDILRIDPESGHVTGIVDASGLDNNADPRDSDNVLNGIAYDPSLDLYYLTGKRWPDLYEVRFEPAS</sequence>
<dbReference type="GO" id="GO:0016603">
    <property type="term" value="F:glutaminyl-peptide cyclotransferase activity"/>
    <property type="evidence" value="ECO:0007669"/>
    <property type="project" value="InterPro"/>
</dbReference>
<evidence type="ECO:0000256" key="1">
    <source>
        <dbReference type="SAM" id="MobiDB-lite"/>
    </source>
</evidence>
<dbReference type="InterPro" id="IPR007788">
    <property type="entry name" value="QCT"/>
</dbReference>
<keyword evidence="2" id="KW-0808">Transferase</keyword>
<accession>A0A7G7CNI4</accession>
<gene>
    <name evidence="2" type="ORF">H0194_08805</name>
</gene>
<name>A0A7G7CNI4_9CORY</name>
<dbReference type="InterPro" id="IPR011044">
    <property type="entry name" value="Quino_amine_DH_bsu"/>
</dbReference>
<reference evidence="2 3" key="1">
    <citation type="submission" date="2020-07" db="EMBL/GenBank/DDBJ databases">
        <title>Complete genome and description of Corynebacterium incognita strain Marseille-Q3630 sp. nov.</title>
        <authorList>
            <person name="Boxberger M."/>
        </authorList>
    </citation>
    <scope>NUCLEOTIDE SEQUENCE [LARGE SCALE GENOMIC DNA]</scope>
    <source>
        <strain evidence="2 3">Marseille-Q3630</strain>
    </source>
</reference>
<dbReference type="EMBL" id="CP059404">
    <property type="protein sequence ID" value="QNE89150.1"/>
    <property type="molecule type" value="Genomic_DNA"/>
</dbReference>